<dbReference type="GO" id="GO:0003677">
    <property type="term" value="F:DNA binding"/>
    <property type="evidence" value="ECO:0007669"/>
    <property type="project" value="UniProtKB-KW"/>
</dbReference>
<dbReference type="Pfam" id="PF15630">
    <property type="entry name" value="CENP-S"/>
    <property type="match status" value="1"/>
</dbReference>
<evidence type="ECO:0000256" key="4">
    <source>
        <dbReference type="ARBA" id="ARBA00023125"/>
    </source>
</evidence>
<protein>
    <recommendedName>
        <fullName evidence="2">Centromere protein S</fullName>
    </recommendedName>
</protein>
<dbReference type="AlphaFoldDB" id="A0ABD3TLR5"/>
<keyword evidence="5" id="KW-0234">DNA repair</keyword>
<organism evidence="7 8">
    <name type="scientific">Sinanodonta woodiana</name>
    <name type="common">Chinese pond mussel</name>
    <name type="synonym">Anodonta woodiana</name>
    <dbReference type="NCBI Taxonomy" id="1069815"/>
    <lineage>
        <taxon>Eukaryota</taxon>
        <taxon>Metazoa</taxon>
        <taxon>Spiralia</taxon>
        <taxon>Lophotrochozoa</taxon>
        <taxon>Mollusca</taxon>
        <taxon>Bivalvia</taxon>
        <taxon>Autobranchia</taxon>
        <taxon>Heteroconchia</taxon>
        <taxon>Palaeoheterodonta</taxon>
        <taxon>Unionida</taxon>
        <taxon>Unionoidea</taxon>
        <taxon>Unionidae</taxon>
        <taxon>Unioninae</taxon>
        <taxon>Sinanodonta</taxon>
    </lineage>
</organism>
<reference evidence="7 8" key="1">
    <citation type="submission" date="2024-11" db="EMBL/GenBank/DDBJ databases">
        <title>Chromosome-level genome assembly of the freshwater bivalve Anodonta woodiana.</title>
        <authorList>
            <person name="Chen X."/>
        </authorList>
    </citation>
    <scope>NUCLEOTIDE SEQUENCE [LARGE SCALE GENOMIC DNA]</scope>
    <source>
        <strain evidence="7">MN2024</strain>
        <tissue evidence="7">Gills</tissue>
    </source>
</reference>
<evidence type="ECO:0000256" key="5">
    <source>
        <dbReference type="ARBA" id="ARBA00023204"/>
    </source>
</evidence>
<evidence type="ECO:0000313" key="7">
    <source>
        <dbReference type="EMBL" id="KAL3837383.1"/>
    </source>
</evidence>
<dbReference type="Gene3D" id="1.10.20.10">
    <property type="entry name" value="Histone, subunit A"/>
    <property type="match status" value="1"/>
</dbReference>
<sequence length="132" mass="14962">MADTSKSFDELNKQQQLKAAVHYTTGRICQEVAADRNITFNRQVIAVITEAAWKKCEQFAFDLELFAKHAKRNTINSDDVKLLVRKSPKLLKHISELNDQLMAKKGETKKKGRKPKSTSLAVADVEEEDSRS</sequence>
<dbReference type="PANTHER" id="PTHR22980:SF0">
    <property type="entry name" value="CENTROMERE PROTEIN S"/>
    <property type="match status" value="1"/>
</dbReference>
<comment type="caution">
    <text evidence="7">The sequence shown here is derived from an EMBL/GenBank/DDBJ whole genome shotgun (WGS) entry which is preliminary data.</text>
</comment>
<dbReference type="EMBL" id="JBJQND010000018">
    <property type="protein sequence ID" value="KAL3837383.1"/>
    <property type="molecule type" value="Genomic_DNA"/>
</dbReference>
<dbReference type="Proteomes" id="UP001634394">
    <property type="component" value="Unassembled WGS sequence"/>
</dbReference>
<dbReference type="InterPro" id="IPR029003">
    <property type="entry name" value="CENP-S/Mhf1"/>
</dbReference>
<dbReference type="InterPro" id="IPR009072">
    <property type="entry name" value="Histone-fold"/>
</dbReference>
<gene>
    <name evidence="7" type="ORF">ACJMK2_022745</name>
</gene>
<evidence type="ECO:0000256" key="2">
    <source>
        <dbReference type="ARBA" id="ARBA00016400"/>
    </source>
</evidence>
<feature type="compositionally biased region" description="Basic residues" evidence="6">
    <location>
        <begin position="107"/>
        <end position="116"/>
    </location>
</feature>
<keyword evidence="3" id="KW-0227">DNA damage</keyword>
<keyword evidence="4" id="KW-0238">DNA-binding</keyword>
<comment type="similarity">
    <text evidence="1">Belongs to the TAF9 family. CENP-S/MHF1 subfamily.</text>
</comment>
<accession>A0ABD3TLR5</accession>
<name>A0ABD3TLR5_SINWO</name>
<proteinExistence type="inferred from homology"/>
<evidence type="ECO:0000256" key="3">
    <source>
        <dbReference type="ARBA" id="ARBA00022763"/>
    </source>
</evidence>
<feature type="region of interest" description="Disordered" evidence="6">
    <location>
        <begin position="103"/>
        <end position="132"/>
    </location>
</feature>
<dbReference type="SUPFAM" id="SSF47113">
    <property type="entry name" value="Histone-fold"/>
    <property type="match status" value="1"/>
</dbReference>
<dbReference type="GO" id="GO:0006281">
    <property type="term" value="P:DNA repair"/>
    <property type="evidence" value="ECO:0007669"/>
    <property type="project" value="UniProtKB-KW"/>
</dbReference>
<keyword evidence="8" id="KW-1185">Reference proteome</keyword>
<evidence type="ECO:0000313" key="8">
    <source>
        <dbReference type="Proteomes" id="UP001634394"/>
    </source>
</evidence>
<dbReference type="PANTHER" id="PTHR22980">
    <property type="entry name" value="CORTISTATIN"/>
    <property type="match status" value="1"/>
</dbReference>
<evidence type="ECO:0000256" key="1">
    <source>
        <dbReference type="ARBA" id="ARBA00006612"/>
    </source>
</evidence>
<evidence type="ECO:0000256" key="6">
    <source>
        <dbReference type="SAM" id="MobiDB-lite"/>
    </source>
</evidence>
<dbReference type="CDD" id="cd22919">
    <property type="entry name" value="HFD_CENP-S"/>
    <property type="match status" value="1"/>
</dbReference>